<sequence length="379" mass="42333">MAQRSRMQLLSLLLVVGSFQVEVIAACGGEEMANYRLEFQGLWSERTFPKSFPKYRKNAQWSTLIGVSHNDQYSMWEPGRSASVPFKDFAEGEDPSGKGLQIEMVNLPNGFVFAAKSLSTGTGRSVTTVFVHRDHSKISLAVGLIPSPDWFVGISGLDLCEGGSWRKDPLQLDLQPWDAGTDGGFSFTSPDYVSNPQEPITQITAQYPNHPANSFFYPKLEALPPIARVTLVWQQAGNEDSSWMGKLVPGLGKAGRRDSNEDIQMPGDSPENVSPGIDLPTEPEIVIPYDCEVTPWGSWSPCDTLCKVGLRRRFRLIIQRPKNGGQDCPDLITVEACQAKLTKPQKKCSKARIKKETKKYMKIQRRNYMGKKKRNRFIA</sequence>
<dbReference type="PANTHER" id="PTHR11311:SF15">
    <property type="entry name" value="SPONDIN-2"/>
    <property type="match status" value="1"/>
</dbReference>
<evidence type="ECO:0000256" key="2">
    <source>
        <dbReference type="ARBA" id="ARBA00022525"/>
    </source>
</evidence>
<dbReference type="InterPro" id="IPR009465">
    <property type="entry name" value="Spondin_N"/>
</dbReference>
<dbReference type="CTD" id="10417"/>
<keyword evidence="8" id="KW-0325">Glycoprotein</keyword>
<dbReference type="RefSeq" id="XP_038065062.1">
    <property type="nucleotide sequence ID" value="XM_038209134.1"/>
</dbReference>
<dbReference type="PANTHER" id="PTHR11311">
    <property type="entry name" value="SPONDIN"/>
    <property type="match status" value="1"/>
</dbReference>
<dbReference type="InterPro" id="IPR036383">
    <property type="entry name" value="TSP1_rpt_sf"/>
</dbReference>
<keyword evidence="5 10" id="KW-0732">Signal</keyword>
<keyword evidence="6" id="KW-0130">Cell adhesion</keyword>
<dbReference type="OrthoDB" id="6090599at2759"/>
<protein>
    <recommendedName>
        <fullName evidence="11">Spondin domain-containing protein</fullName>
    </recommendedName>
</protein>
<dbReference type="Pfam" id="PF06468">
    <property type="entry name" value="Spond_N"/>
    <property type="match status" value="1"/>
</dbReference>
<dbReference type="PROSITE" id="PS51020">
    <property type="entry name" value="SPONDIN"/>
    <property type="match status" value="1"/>
</dbReference>
<keyword evidence="2" id="KW-0964">Secreted</keyword>
<evidence type="ECO:0000256" key="9">
    <source>
        <dbReference type="SAM" id="MobiDB-lite"/>
    </source>
</evidence>
<comment type="subcellular location">
    <subcellularLocation>
        <location evidence="1">Secreted</location>
        <location evidence="1">Extracellular space</location>
        <location evidence="1">Extracellular matrix</location>
    </subcellularLocation>
</comment>
<dbReference type="InterPro" id="IPR051418">
    <property type="entry name" value="Spondin/Thrombospondin_T1"/>
</dbReference>
<evidence type="ECO:0000256" key="10">
    <source>
        <dbReference type="SAM" id="SignalP"/>
    </source>
</evidence>
<dbReference type="NCBIfam" id="NF038123">
    <property type="entry name" value="NF038123_dom"/>
    <property type="match status" value="1"/>
</dbReference>
<dbReference type="InterPro" id="IPR044004">
    <property type="entry name" value="TSP1_spondin_dom"/>
</dbReference>
<feature type="signal peptide" evidence="10">
    <location>
        <begin position="1"/>
        <end position="25"/>
    </location>
</feature>
<dbReference type="AlphaFoldDB" id="A0A914AMU4"/>
<reference evidence="12" key="1">
    <citation type="submission" date="2022-11" db="UniProtKB">
        <authorList>
            <consortium name="EnsemblMetazoa"/>
        </authorList>
    </citation>
    <scope>IDENTIFICATION</scope>
</reference>
<evidence type="ECO:0000256" key="6">
    <source>
        <dbReference type="ARBA" id="ARBA00022889"/>
    </source>
</evidence>
<organism evidence="12 13">
    <name type="scientific">Patiria miniata</name>
    <name type="common">Bat star</name>
    <name type="synonym">Asterina miniata</name>
    <dbReference type="NCBI Taxonomy" id="46514"/>
    <lineage>
        <taxon>Eukaryota</taxon>
        <taxon>Metazoa</taxon>
        <taxon>Echinodermata</taxon>
        <taxon>Eleutherozoa</taxon>
        <taxon>Asterozoa</taxon>
        <taxon>Asteroidea</taxon>
        <taxon>Valvatacea</taxon>
        <taxon>Valvatida</taxon>
        <taxon>Asterinidae</taxon>
        <taxon>Patiria</taxon>
    </lineage>
</organism>
<keyword evidence="7" id="KW-1015">Disulfide bond</keyword>
<keyword evidence="13" id="KW-1185">Reference proteome</keyword>
<keyword evidence="3" id="KW-0272">Extracellular matrix</keyword>
<accession>A0A914AMU4</accession>
<evidence type="ECO:0000256" key="7">
    <source>
        <dbReference type="ARBA" id="ARBA00023157"/>
    </source>
</evidence>
<keyword evidence="4" id="KW-0479">Metal-binding</keyword>
<dbReference type="GO" id="GO:0046872">
    <property type="term" value="F:metal ion binding"/>
    <property type="evidence" value="ECO:0007669"/>
    <property type="project" value="UniProtKB-KW"/>
</dbReference>
<evidence type="ECO:0000256" key="5">
    <source>
        <dbReference type="ARBA" id="ARBA00022729"/>
    </source>
</evidence>
<evidence type="ECO:0000313" key="12">
    <source>
        <dbReference type="EnsemblMetazoa" id="XP_038065062.1"/>
    </source>
</evidence>
<dbReference type="GeneID" id="119735430"/>
<evidence type="ECO:0000256" key="3">
    <source>
        <dbReference type="ARBA" id="ARBA00022530"/>
    </source>
</evidence>
<dbReference type="Pfam" id="PF19028">
    <property type="entry name" value="TSP1_spondin"/>
    <property type="match status" value="1"/>
</dbReference>
<dbReference type="Gene3D" id="2.60.40.2130">
    <property type="entry name" value="F-spondin domain"/>
    <property type="match status" value="1"/>
</dbReference>
<proteinExistence type="predicted"/>
<evidence type="ECO:0000256" key="4">
    <source>
        <dbReference type="ARBA" id="ARBA00022723"/>
    </source>
</evidence>
<dbReference type="SUPFAM" id="SSF82895">
    <property type="entry name" value="TSP-1 type 1 repeat"/>
    <property type="match status" value="1"/>
</dbReference>
<dbReference type="PROSITE" id="PS50092">
    <property type="entry name" value="TSP1"/>
    <property type="match status" value="1"/>
</dbReference>
<evidence type="ECO:0000256" key="8">
    <source>
        <dbReference type="ARBA" id="ARBA00023180"/>
    </source>
</evidence>
<feature type="domain" description="Spondin" evidence="11">
    <location>
        <begin position="23"/>
        <end position="211"/>
    </location>
</feature>
<dbReference type="SMART" id="SM00209">
    <property type="entry name" value="TSP1"/>
    <property type="match status" value="1"/>
</dbReference>
<feature type="region of interest" description="Disordered" evidence="9">
    <location>
        <begin position="254"/>
        <end position="276"/>
    </location>
</feature>
<name>A0A914AMU4_PATMI</name>
<feature type="chain" id="PRO_5037915491" description="Spondin domain-containing protein" evidence="10">
    <location>
        <begin position="26"/>
        <end position="379"/>
    </location>
</feature>
<dbReference type="Gene3D" id="2.20.100.10">
    <property type="entry name" value="Thrombospondin type-1 (TSP1) repeat"/>
    <property type="match status" value="1"/>
</dbReference>
<dbReference type="InterPro" id="IPR000884">
    <property type="entry name" value="TSP1_rpt"/>
</dbReference>
<dbReference type="Proteomes" id="UP000887568">
    <property type="component" value="Unplaced"/>
</dbReference>
<dbReference type="GO" id="GO:0007155">
    <property type="term" value="P:cell adhesion"/>
    <property type="evidence" value="ECO:0007669"/>
    <property type="project" value="UniProtKB-KW"/>
</dbReference>
<evidence type="ECO:0000259" key="11">
    <source>
        <dbReference type="PROSITE" id="PS51020"/>
    </source>
</evidence>
<dbReference type="FunFam" id="2.20.100.10:FF:000019">
    <property type="entry name" value="Thrombospondin type 1 domain containing 7A"/>
    <property type="match status" value="1"/>
</dbReference>
<dbReference type="EnsemblMetazoa" id="XM_038209134.1">
    <property type="protein sequence ID" value="XP_038065062.1"/>
    <property type="gene ID" value="LOC119735430"/>
</dbReference>
<evidence type="ECO:0000256" key="1">
    <source>
        <dbReference type="ARBA" id="ARBA00004498"/>
    </source>
</evidence>
<dbReference type="InterPro" id="IPR038678">
    <property type="entry name" value="Spondin_N_sf"/>
</dbReference>
<evidence type="ECO:0000313" key="13">
    <source>
        <dbReference type="Proteomes" id="UP000887568"/>
    </source>
</evidence>
<dbReference type="GO" id="GO:0031012">
    <property type="term" value="C:extracellular matrix"/>
    <property type="evidence" value="ECO:0007669"/>
    <property type="project" value="TreeGrafter"/>
</dbReference>
<dbReference type="OMA" id="PKSFPKY"/>